<reference evidence="2" key="1">
    <citation type="submission" date="2014-09" db="EMBL/GenBank/DDBJ databases">
        <title>Genome sequence of the luminous mushroom Mycena chlorophos for searching fungal bioluminescence genes.</title>
        <authorList>
            <person name="Tanaka Y."/>
            <person name="Kasuga D."/>
            <person name="Oba Y."/>
            <person name="Hase S."/>
            <person name="Sato K."/>
            <person name="Oba Y."/>
            <person name="Sakakibara Y."/>
        </authorList>
    </citation>
    <scope>NUCLEOTIDE SEQUENCE</scope>
</reference>
<evidence type="ECO:0000313" key="2">
    <source>
        <dbReference type="EMBL" id="GAT46386.1"/>
    </source>
</evidence>
<feature type="non-terminal residue" evidence="2">
    <location>
        <position position="71"/>
    </location>
</feature>
<evidence type="ECO:0000313" key="3">
    <source>
        <dbReference type="Proteomes" id="UP000815677"/>
    </source>
</evidence>
<feature type="compositionally biased region" description="Polar residues" evidence="1">
    <location>
        <begin position="51"/>
        <end position="71"/>
    </location>
</feature>
<name>A0ABQ0L5J6_MYCCL</name>
<accession>A0ABQ0L5J6</accession>
<dbReference type="Proteomes" id="UP000815677">
    <property type="component" value="Unassembled WGS sequence"/>
</dbReference>
<proteinExistence type="predicted"/>
<keyword evidence="3" id="KW-1185">Reference proteome</keyword>
<dbReference type="EMBL" id="DF842434">
    <property type="protein sequence ID" value="GAT46386.1"/>
    <property type="molecule type" value="Genomic_DNA"/>
</dbReference>
<sequence length="71" mass="7319">MSFNQSASQRTRSAPSVYHSANFCHHCGVCPTYGSLPSQAHPAPATVGGAVTSNTVPGGLNSTPNSTRNMD</sequence>
<feature type="region of interest" description="Disordered" evidence="1">
    <location>
        <begin position="38"/>
        <end position="71"/>
    </location>
</feature>
<gene>
    <name evidence="2" type="ORF">MCHLO_03918</name>
</gene>
<organism evidence="2 3">
    <name type="scientific">Mycena chlorophos</name>
    <name type="common">Agaric fungus</name>
    <name type="synonym">Agaricus chlorophos</name>
    <dbReference type="NCBI Taxonomy" id="658473"/>
    <lineage>
        <taxon>Eukaryota</taxon>
        <taxon>Fungi</taxon>
        <taxon>Dikarya</taxon>
        <taxon>Basidiomycota</taxon>
        <taxon>Agaricomycotina</taxon>
        <taxon>Agaricomycetes</taxon>
        <taxon>Agaricomycetidae</taxon>
        <taxon>Agaricales</taxon>
        <taxon>Marasmiineae</taxon>
        <taxon>Mycenaceae</taxon>
        <taxon>Mycena</taxon>
    </lineage>
</organism>
<protein>
    <submittedName>
        <fullName evidence="2">Uncharacterized protein</fullName>
    </submittedName>
</protein>
<evidence type="ECO:0000256" key="1">
    <source>
        <dbReference type="SAM" id="MobiDB-lite"/>
    </source>
</evidence>